<dbReference type="AlphaFoldDB" id="A0A6L2Q7G4"/>
<proteinExistence type="predicted"/>
<name>A0A6L2Q7G4_COPFO</name>
<dbReference type="Pfam" id="PF12999">
    <property type="entry name" value="PRKCSH-like"/>
    <property type="match status" value="1"/>
</dbReference>
<dbReference type="EMBL" id="BLKM01002621">
    <property type="protein sequence ID" value="GFG40809.1"/>
    <property type="molecule type" value="Genomic_DNA"/>
</dbReference>
<dbReference type="OrthoDB" id="28322at2759"/>
<gene>
    <name evidence="2" type="ORF">Cfor_11867</name>
</gene>
<dbReference type="PANTHER" id="PTHR12630:SF1">
    <property type="entry name" value="GLUCOSIDASE 2 SUBUNIT BETA"/>
    <property type="match status" value="1"/>
</dbReference>
<dbReference type="InterPro" id="IPR039794">
    <property type="entry name" value="Gtb1-like"/>
</dbReference>
<dbReference type="GO" id="GO:0017177">
    <property type="term" value="C:glucosidase II complex"/>
    <property type="evidence" value="ECO:0007669"/>
    <property type="project" value="TreeGrafter"/>
</dbReference>
<dbReference type="PANTHER" id="PTHR12630">
    <property type="entry name" value="N-LINKED OLIGOSACCHARIDE PROCESSING"/>
    <property type="match status" value="1"/>
</dbReference>
<comment type="caution">
    <text evidence="2">The sequence shown here is derived from an EMBL/GenBank/DDBJ whole genome shotgun (WGS) entry which is preliminary data.</text>
</comment>
<feature type="domain" description="Glucosidase II beta subunit N-terminal" evidence="1">
    <location>
        <begin position="22"/>
        <end position="97"/>
    </location>
</feature>
<protein>
    <recommendedName>
        <fullName evidence="1">Glucosidase II beta subunit N-terminal domain-containing protein</fullName>
    </recommendedName>
</protein>
<reference evidence="3" key="1">
    <citation type="submission" date="2020-01" db="EMBL/GenBank/DDBJ databases">
        <title>Draft genome sequence of the Termite Coptotermes fromosanus.</title>
        <authorList>
            <person name="Itakura S."/>
            <person name="Yosikawa Y."/>
            <person name="Umezawa K."/>
        </authorList>
    </citation>
    <scope>NUCLEOTIDE SEQUENCE [LARGE SCALE GENOMIC DNA]</scope>
</reference>
<dbReference type="InterPro" id="IPR028146">
    <property type="entry name" value="PRKCSH_N"/>
</dbReference>
<dbReference type="InParanoid" id="A0A6L2Q7G4"/>
<organism evidence="2 3">
    <name type="scientific">Coptotermes formosanus</name>
    <name type="common">Formosan subterranean termite</name>
    <dbReference type="NCBI Taxonomy" id="36987"/>
    <lineage>
        <taxon>Eukaryota</taxon>
        <taxon>Metazoa</taxon>
        <taxon>Ecdysozoa</taxon>
        <taxon>Arthropoda</taxon>
        <taxon>Hexapoda</taxon>
        <taxon>Insecta</taxon>
        <taxon>Pterygota</taxon>
        <taxon>Neoptera</taxon>
        <taxon>Polyneoptera</taxon>
        <taxon>Dictyoptera</taxon>
        <taxon>Blattodea</taxon>
        <taxon>Blattoidea</taxon>
        <taxon>Termitoidae</taxon>
        <taxon>Rhinotermitidae</taxon>
        <taxon>Coptotermes</taxon>
    </lineage>
</organism>
<dbReference type="Proteomes" id="UP000502823">
    <property type="component" value="Unassembled WGS sequence"/>
</dbReference>
<evidence type="ECO:0000313" key="2">
    <source>
        <dbReference type="EMBL" id="GFG40809.1"/>
    </source>
</evidence>
<dbReference type="GO" id="GO:0006491">
    <property type="term" value="P:N-glycan processing"/>
    <property type="evidence" value="ECO:0007669"/>
    <property type="project" value="TreeGrafter"/>
</dbReference>
<sequence>MTCLDFARDDELVDYSGYSKIVENEKQTLLKGIRPTDTWRYRPNERGNFMCLHTREELDFSRVNDDFCDCVVDGSDEPGTSACQNGRFYCDTQNTGFPGT</sequence>
<keyword evidence="3" id="KW-1185">Reference proteome</keyword>
<evidence type="ECO:0000259" key="1">
    <source>
        <dbReference type="Pfam" id="PF12999"/>
    </source>
</evidence>
<accession>A0A6L2Q7G4</accession>
<evidence type="ECO:0000313" key="3">
    <source>
        <dbReference type="Proteomes" id="UP000502823"/>
    </source>
</evidence>